<feature type="non-terminal residue" evidence="2">
    <location>
        <position position="82"/>
    </location>
</feature>
<accession>A0ABD3XV91</accession>
<evidence type="ECO:0000256" key="1">
    <source>
        <dbReference type="SAM" id="Coils"/>
    </source>
</evidence>
<evidence type="ECO:0000313" key="3">
    <source>
        <dbReference type="Proteomes" id="UP001634394"/>
    </source>
</evidence>
<comment type="caution">
    <text evidence="2">The sequence shown here is derived from an EMBL/GenBank/DDBJ whole genome shotgun (WGS) entry which is preliminary data.</text>
</comment>
<reference evidence="2 3" key="1">
    <citation type="submission" date="2024-11" db="EMBL/GenBank/DDBJ databases">
        <title>Chromosome-level genome assembly of the freshwater bivalve Anodonta woodiana.</title>
        <authorList>
            <person name="Chen X."/>
        </authorList>
    </citation>
    <scope>NUCLEOTIDE SEQUENCE [LARGE SCALE GENOMIC DNA]</scope>
    <source>
        <strain evidence="2">MN2024</strain>
        <tissue evidence="2">Gills</tissue>
    </source>
</reference>
<keyword evidence="1" id="KW-0175">Coiled coil</keyword>
<proteinExistence type="predicted"/>
<feature type="coiled-coil region" evidence="1">
    <location>
        <begin position="32"/>
        <end position="66"/>
    </location>
</feature>
<evidence type="ECO:0000313" key="2">
    <source>
        <dbReference type="EMBL" id="KAL3888923.1"/>
    </source>
</evidence>
<organism evidence="2 3">
    <name type="scientific">Sinanodonta woodiana</name>
    <name type="common">Chinese pond mussel</name>
    <name type="synonym">Anodonta woodiana</name>
    <dbReference type="NCBI Taxonomy" id="1069815"/>
    <lineage>
        <taxon>Eukaryota</taxon>
        <taxon>Metazoa</taxon>
        <taxon>Spiralia</taxon>
        <taxon>Lophotrochozoa</taxon>
        <taxon>Mollusca</taxon>
        <taxon>Bivalvia</taxon>
        <taxon>Autobranchia</taxon>
        <taxon>Heteroconchia</taxon>
        <taxon>Palaeoheterodonta</taxon>
        <taxon>Unionida</taxon>
        <taxon>Unionoidea</taxon>
        <taxon>Unionidae</taxon>
        <taxon>Unioninae</taxon>
        <taxon>Sinanodonta</taxon>
    </lineage>
</organism>
<dbReference type="EMBL" id="JBJQND010000001">
    <property type="protein sequence ID" value="KAL3888923.1"/>
    <property type="molecule type" value="Genomic_DNA"/>
</dbReference>
<protein>
    <submittedName>
        <fullName evidence="2">Uncharacterized protein</fullName>
    </submittedName>
</protein>
<gene>
    <name evidence="2" type="ORF">ACJMK2_001283</name>
</gene>
<keyword evidence="3" id="KW-1185">Reference proteome</keyword>
<feature type="non-terminal residue" evidence="2">
    <location>
        <position position="1"/>
    </location>
</feature>
<dbReference type="Proteomes" id="UP001634394">
    <property type="component" value="Unassembled WGS sequence"/>
</dbReference>
<name>A0ABD3XV91_SINWO</name>
<dbReference type="AlphaFoldDB" id="A0ABD3XV91"/>
<sequence>KYKIGLTRLYKIWTDASQDKKFPGGFAGTVAGQHLTSQMQSIQQEIDQQRANHKKLQDELKRYSELNKKIATSIEKRQKHLT</sequence>